<protein>
    <submittedName>
        <fullName evidence="1">Toxin-antitoxin system HicB family antitoxin</fullName>
    </submittedName>
</protein>
<name>A0A2I1RKA3_FAUOS</name>
<gene>
    <name evidence="1" type="ORF">CYJ96_03425</name>
</gene>
<organism evidence="1 2">
    <name type="scientific">Faucicola osloensis</name>
    <name type="common">Moraxella osloensis</name>
    <dbReference type="NCBI Taxonomy" id="34062"/>
    <lineage>
        <taxon>Bacteria</taxon>
        <taxon>Pseudomonadati</taxon>
        <taxon>Pseudomonadota</taxon>
        <taxon>Gammaproteobacteria</taxon>
        <taxon>Moraxellales</taxon>
        <taxon>Moraxellaceae</taxon>
        <taxon>Faucicola</taxon>
    </lineage>
</organism>
<dbReference type="SUPFAM" id="SSF47598">
    <property type="entry name" value="Ribbon-helix-helix"/>
    <property type="match status" value="1"/>
</dbReference>
<evidence type="ECO:0000313" key="2">
    <source>
        <dbReference type="Proteomes" id="UP000234914"/>
    </source>
</evidence>
<dbReference type="Proteomes" id="UP000234914">
    <property type="component" value="Unassembled WGS sequence"/>
</dbReference>
<reference evidence="1 2" key="1">
    <citation type="submission" date="2017-12" db="EMBL/GenBank/DDBJ databases">
        <title>Phylogenetic diversity of female urinary microbiome.</title>
        <authorList>
            <person name="Thomas-White K."/>
            <person name="Wolfe A.J."/>
        </authorList>
    </citation>
    <scope>NUCLEOTIDE SEQUENCE [LARGE SCALE GENOMIC DNA]</scope>
    <source>
        <strain evidence="1 2">UMB0416</strain>
    </source>
</reference>
<comment type="caution">
    <text evidence="1">The sequence shown here is derived from an EMBL/GenBank/DDBJ whole genome shotgun (WGS) entry which is preliminary data.</text>
</comment>
<dbReference type="RefSeq" id="WP_101963928.1">
    <property type="nucleotide sequence ID" value="NZ_PKJS01000003.1"/>
</dbReference>
<dbReference type="AlphaFoldDB" id="A0A2I1RKA3"/>
<proteinExistence type="predicted"/>
<dbReference type="GO" id="GO:0006355">
    <property type="term" value="P:regulation of DNA-templated transcription"/>
    <property type="evidence" value="ECO:0007669"/>
    <property type="project" value="InterPro"/>
</dbReference>
<evidence type="ECO:0000313" key="1">
    <source>
        <dbReference type="EMBL" id="PKZ69551.1"/>
    </source>
</evidence>
<dbReference type="InterPro" id="IPR010985">
    <property type="entry name" value="Ribbon_hlx_hlx"/>
</dbReference>
<accession>A0A2I1RKA3</accession>
<dbReference type="EMBL" id="PKJS01000003">
    <property type="protein sequence ID" value="PKZ69551.1"/>
    <property type="molecule type" value="Genomic_DNA"/>
</dbReference>
<sequence>MSVITLRVTDDKHERIKNLAVSRGVSVNKLIDEAMTLMIAKYDIETRFKARAAKGNIDAGIALLDKVLEKREAYDKALDDALTK</sequence>